<evidence type="ECO:0000256" key="7">
    <source>
        <dbReference type="ARBA" id="ARBA00023139"/>
    </source>
</evidence>
<dbReference type="GO" id="GO:0003924">
    <property type="term" value="F:GTPase activity"/>
    <property type="evidence" value="ECO:0007669"/>
    <property type="project" value="InterPro"/>
</dbReference>
<dbReference type="AlphaFoldDB" id="A0A183P721"/>
<keyword evidence="7" id="KW-0564">Palmitate</keyword>
<evidence type="ECO:0000256" key="11">
    <source>
        <dbReference type="PIRSR" id="PIRSR601019-2"/>
    </source>
</evidence>
<keyword evidence="13" id="KW-1185">Reference proteome</keyword>
<evidence type="ECO:0000256" key="9">
    <source>
        <dbReference type="ARBA" id="ARBA00023288"/>
    </source>
</evidence>
<evidence type="ECO:0000313" key="13">
    <source>
        <dbReference type="Proteomes" id="UP000269396"/>
    </source>
</evidence>
<dbReference type="GO" id="GO:0007188">
    <property type="term" value="P:adenylate cyclase-modulating G protein-coupled receptor signaling pathway"/>
    <property type="evidence" value="ECO:0007669"/>
    <property type="project" value="TreeGrafter"/>
</dbReference>
<dbReference type="GO" id="GO:0005737">
    <property type="term" value="C:cytoplasm"/>
    <property type="evidence" value="ECO:0007669"/>
    <property type="project" value="TreeGrafter"/>
</dbReference>
<comment type="subunit">
    <text evidence="1">G proteins are composed of 3 units; alpha, beta and gamma. The alpha chain contains the guanine nucleotide binding site.</text>
</comment>
<dbReference type="Gene3D" id="3.40.50.300">
    <property type="entry name" value="P-loop containing nucleotide triphosphate hydrolases"/>
    <property type="match status" value="1"/>
</dbReference>
<dbReference type="CDD" id="cd00066">
    <property type="entry name" value="G-alpha"/>
    <property type="match status" value="1"/>
</dbReference>
<evidence type="ECO:0000256" key="2">
    <source>
        <dbReference type="ARBA" id="ARBA00022707"/>
    </source>
</evidence>
<dbReference type="InterPro" id="IPR027417">
    <property type="entry name" value="P-loop_NTPase"/>
</dbReference>
<feature type="binding site" evidence="10">
    <location>
        <begin position="58"/>
        <end position="59"/>
    </location>
    <ligand>
        <name>GTP</name>
        <dbReference type="ChEBI" id="CHEBI:37565"/>
    </ligand>
</feature>
<dbReference type="InterPro" id="IPR011025">
    <property type="entry name" value="GproteinA_insert"/>
</dbReference>
<feature type="binding site" evidence="10">
    <location>
        <begin position="137"/>
        <end position="141"/>
    </location>
    <ligand>
        <name>GTP</name>
        <dbReference type="ChEBI" id="CHEBI:37565"/>
    </ligand>
</feature>
<dbReference type="Gene3D" id="1.10.400.10">
    <property type="entry name" value="GI Alpha 1, domain 2-like"/>
    <property type="match status" value="1"/>
</dbReference>
<evidence type="ECO:0000256" key="10">
    <source>
        <dbReference type="PIRSR" id="PIRSR601019-1"/>
    </source>
</evidence>
<keyword evidence="4 10" id="KW-0547">Nucleotide-binding</keyword>
<dbReference type="PANTHER" id="PTHR10218">
    <property type="entry name" value="GTP-BINDING PROTEIN ALPHA SUBUNIT"/>
    <property type="match status" value="1"/>
</dbReference>
<gene>
    <name evidence="12" type="ORF">SMTD_LOCUS10157</name>
</gene>
<dbReference type="GO" id="GO:0005525">
    <property type="term" value="F:GTP binding"/>
    <property type="evidence" value="ECO:0007669"/>
    <property type="project" value="UniProtKB-KW"/>
</dbReference>
<feature type="binding site" evidence="10">
    <location>
        <begin position="206"/>
        <end position="209"/>
    </location>
    <ligand>
        <name>GTP</name>
        <dbReference type="ChEBI" id="CHEBI:37565"/>
    </ligand>
</feature>
<keyword evidence="5 11" id="KW-0460">Magnesium</keyword>
<dbReference type="GO" id="GO:0046872">
    <property type="term" value="F:metal ion binding"/>
    <property type="evidence" value="ECO:0007669"/>
    <property type="project" value="UniProtKB-KW"/>
</dbReference>
<dbReference type="InterPro" id="IPR001019">
    <property type="entry name" value="Gprotein_alpha_su"/>
</dbReference>
<dbReference type="PRINTS" id="PR00318">
    <property type="entry name" value="GPROTEINA"/>
</dbReference>
<dbReference type="GO" id="GO:0005834">
    <property type="term" value="C:heterotrimeric G-protein complex"/>
    <property type="evidence" value="ECO:0007669"/>
    <property type="project" value="TreeGrafter"/>
</dbReference>
<dbReference type="PANTHER" id="PTHR10218:SF302">
    <property type="entry name" value="GUANINE NUCLEOTIDE-BINDING PROTEIN ALPHA-5 SUBUNIT"/>
    <property type="match status" value="1"/>
</dbReference>
<feature type="binding site" evidence="11">
    <location>
        <position position="99"/>
    </location>
    <ligand>
        <name>Mg(2+)</name>
        <dbReference type="ChEBI" id="CHEBI:18420"/>
    </ligand>
</feature>
<sequence length="290" mass="33273">MLPMKIPKKDDARTLFACANEAADGYLSTELYNALYQLWNDDGVQQCFKRSREYQLNDSASYEEIIGSVIFFSCTDKKTALCIDTTPSHFGFPKKALPSAAIRLNGGTLDPYLFFSDKNKKTAHDYFSLFGECRLVDVGGQRSERKKWIHCFQDVTAIIFVVALSEYDLGLAEDQTTNRMVESMNLFDSICNNSWFTETSMLLFLNKRDLFEQKICHSPLTICFPEYIGMLFYQEAGLYIQTKFEALNRQTTKEIYTHFTCATDTTNIQFVFDAVTDVIIRRNLKLDGLL</sequence>
<dbReference type="SUPFAM" id="SSF47895">
    <property type="entry name" value="Transducin (alpha subunit), insertion domain"/>
    <property type="match status" value="1"/>
</dbReference>
<evidence type="ECO:0000256" key="1">
    <source>
        <dbReference type="ARBA" id="ARBA00011356"/>
    </source>
</evidence>
<dbReference type="STRING" id="31246.A0A183P721"/>
<keyword evidence="9" id="KW-0449">Lipoprotein</keyword>
<organism evidence="12 13">
    <name type="scientific">Schistosoma mattheei</name>
    <dbReference type="NCBI Taxonomy" id="31246"/>
    <lineage>
        <taxon>Eukaryota</taxon>
        <taxon>Metazoa</taxon>
        <taxon>Spiralia</taxon>
        <taxon>Lophotrochozoa</taxon>
        <taxon>Platyhelminthes</taxon>
        <taxon>Trematoda</taxon>
        <taxon>Digenea</taxon>
        <taxon>Strigeidida</taxon>
        <taxon>Schistosomatoidea</taxon>
        <taxon>Schistosomatidae</taxon>
        <taxon>Schistosoma</taxon>
    </lineage>
</organism>
<keyword evidence="6 10" id="KW-0342">GTP-binding</keyword>
<evidence type="ECO:0000256" key="5">
    <source>
        <dbReference type="ARBA" id="ARBA00022842"/>
    </source>
</evidence>
<dbReference type="SMART" id="SM00275">
    <property type="entry name" value="G_alpha"/>
    <property type="match status" value="1"/>
</dbReference>
<feature type="binding site" evidence="10">
    <location>
        <position position="262"/>
    </location>
    <ligand>
        <name>GTP</name>
        <dbReference type="ChEBI" id="CHEBI:37565"/>
    </ligand>
</feature>
<proteinExistence type="predicted"/>
<dbReference type="GO" id="GO:0031683">
    <property type="term" value="F:G-protein beta/gamma-subunit complex binding"/>
    <property type="evidence" value="ECO:0007669"/>
    <property type="project" value="InterPro"/>
</dbReference>
<dbReference type="EMBL" id="UZAL01030315">
    <property type="protein sequence ID" value="VDP53142.1"/>
    <property type="molecule type" value="Genomic_DNA"/>
</dbReference>
<keyword evidence="8" id="KW-0807">Transducer</keyword>
<accession>A0A183P721</accession>
<protein>
    <submittedName>
        <fullName evidence="12">Uncharacterized protein</fullName>
    </submittedName>
</protein>
<dbReference type="FunFam" id="3.40.50.300:FF:003800">
    <property type="entry name" value="Guanine nucleotide-binding protein G(k) subunit alpha"/>
    <property type="match status" value="1"/>
</dbReference>
<dbReference type="PROSITE" id="PS51882">
    <property type="entry name" value="G_ALPHA"/>
    <property type="match status" value="1"/>
</dbReference>
<dbReference type="SUPFAM" id="SSF52540">
    <property type="entry name" value="P-loop containing nucleoside triphosphate hydrolases"/>
    <property type="match status" value="1"/>
</dbReference>
<evidence type="ECO:0000256" key="8">
    <source>
        <dbReference type="ARBA" id="ARBA00023224"/>
    </source>
</evidence>
<name>A0A183P721_9TREM</name>
<dbReference type="Pfam" id="PF00503">
    <property type="entry name" value="G-alpha"/>
    <property type="match status" value="1"/>
</dbReference>
<evidence type="ECO:0000313" key="12">
    <source>
        <dbReference type="EMBL" id="VDP53142.1"/>
    </source>
</evidence>
<reference evidence="12 13" key="1">
    <citation type="submission" date="2018-11" db="EMBL/GenBank/DDBJ databases">
        <authorList>
            <consortium name="Pathogen Informatics"/>
        </authorList>
    </citation>
    <scope>NUCLEOTIDE SEQUENCE [LARGE SCALE GENOMIC DNA]</scope>
    <source>
        <strain>Denwood</strain>
        <strain evidence="13">Zambia</strain>
    </source>
</reference>
<dbReference type="GO" id="GO:0001664">
    <property type="term" value="F:G protein-coupled receptor binding"/>
    <property type="evidence" value="ECO:0007669"/>
    <property type="project" value="TreeGrafter"/>
</dbReference>
<keyword evidence="2" id="KW-0519">Myristate</keyword>
<evidence type="ECO:0000256" key="3">
    <source>
        <dbReference type="ARBA" id="ARBA00022723"/>
    </source>
</evidence>
<keyword evidence="3 11" id="KW-0479">Metal-binding</keyword>
<evidence type="ECO:0000256" key="4">
    <source>
        <dbReference type="ARBA" id="ARBA00022741"/>
    </source>
</evidence>
<evidence type="ECO:0000256" key="6">
    <source>
        <dbReference type="ARBA" id="ARBA00023134"/>
    </source>
</evidence>
<dbReference type="Proteomes" id="UP000269396">
    <property type="component" value="Unassembled WGS sequence"/>
</dbReference>